<proteinExistence type="predicted"/>
<feature type="compositionally biased region" description="Polar residues" evidence="1">
    <location>
        <begin position="74"/>
        <end position="87"/>
    </location>
</feature>
<gene>
    <name evidence="2" type="ORF">PGLA2088_LOCUS31542</name>
</gene>
<accession>A0A813K8R3</accession>
<feature type="compositionally biased region" description="Basic and acidic residues" evidence="1">
    <location>
        <begin position="232"/>
        <end position="251"/>
    </location>
</feature>
<reference evidence="2" key="1">
    <citation type="submission" date="2021-02" db="EMBL/GenBank/DDBJ databases">
        <authorList>
            <person name="Dougan E. K."/>
            <person name="Rhodes N."/>
            <person name="Thang M."/>
            <person name="Chan C."/>
        </authorList>
    </citation>
    <scope>NUCLEOTIDE SEQUENCE</scope>
</reference>
<evidence type="ECO:0000313" key="3">
    <source>
        <dbReference type="Proteomes" id="UP000626109"/>
    </source>
</evidence>
<evidence type="ECO:0000313" key="2">
    <source>
        <dbReference type="EMBL" id="CAE8700285.1"/>
    </source>
</evidence>
<evidence type="ECO:0000256" key="1">
    <source>
        <dbReference type="SAM" id="MobiDB-lite"/>
    </source>
</evidence>
<sequence>MYSAVLWHSETETYFVIRHPLPRISPNATSKASPRCVSSSSPRRLQRIRHSRGGPGASLALTARGANEEFPVSGSLQRSRSNENRSGISGLGGVSQPSRPGMSMTAGFEKHEWAVMQEIEARDFQHREEEKRSRQLQMRHEHTNKLNEQRARVLQEKDECNLLQKRWRDEIEADAARYQQEEQGKKASMLEYRRRFDQERKEQLEERKGQLEQKMQAEKSLGLEMLRMANEASRKAEAQEERRKRLEREQAMKMVEQATTARVIKQQLKEQE</sequence>
<dbReference type="EMBL" id="CAJNNW010029445">
    <property type="protein sequence ID" value="CAE8700285.1"/>
    <property type="molecule type" value="Genomic_DNA"/>
</dbReference>
<name>A0A813K8R3_POLGL</name>
<feature type="region of interest" description="Disordered" evidence="1">
    <location>
        <begin position="25"/>
        <end position="104"/>
    </location>
</feature>
<dbReference type="Proteomes" id="UP000626109">
    <property type="component" value="Unassembled WGS sequence"/>
</dbReference>
<feature type="non-terminal residue" evidence="2">
    <location>
        <position position="1"/>
    </location>
</feature>
<feature type="region of interest" description="Disordered" evidence="1">
    <location>
        <begin position="125"/>
        <end position="152"/>
    </location>
</feature>
<feature type="region of interest" description="Disordered" evidence="1">
    <location>
        <begin position="231"/>
        <end position="258"/>
    </location>
</feature>
<dbReference type="AlphaFoldDB" id="A0A813K8R3"/>
<feature type="compositionally biased region" description="Low complexity" evidence="1">
    <location>
        <begin position="30"/>
        <end position="43"/>
    </location>
</feature>
<comment type="caution">
    <text evidence="2">The sequence shown here is derived from an EMBL/GenBank/DDBJ whole genome shotgun (WGS) entry which is preliminary data.</text>
</comment>
<protein>
    <submittedName>
        <fullName evidence="2">Uncharacterized protein</fullName>
    </submittedName>
</protein>
<organism evidence="2 3">
    <name type="scientific">Polarella glacialis</name>
    <name type="common">Dinoflagellate</name>
    <dbReference type="NCBI Taxonomy" id="89957"/>
    <lineage>
        <taxon>Eukaryota</taxon>
        <taxon>Sar</taxon>
        <taxon>Alveolata</taxon>
        <taxon>Dinophyceae</taxon>
        <taxon>Suessiales</taxon>
        <taxon>Suessiaceae</taxon>
        <taxon>Polarella</taxon>
    </lineage>
</organism>